<feature type="non-terminal residue" evidence="1">
    <location>
        <position position="45"/>
    </location>
</feature>
<dbReference type="AlphaFoldDB" id="A0A382PMS8"/>
<evidence type="ECO:0000313" key="1">
    <source>
        <dbReference type="EMBL" id="SVC74546.1"/>
    </source>
</evidence>
<reference evidence="1" key="1">
    <citation type="submission" date="2018-05" db="EMBL/GenBank/DDBJ databases">
        <authorList>
            <person name="Lanie J.A."/>
            <person name="Ng W.-L."/>
            <person name="Kazmierczak K.M."/>
            <person name="Andrzejewski T.M."/>
            <person name="Davidsen T.M."/>
            <person name="Wayne K.J."/>
            <person name="Tettelin H."/>
            <person name="Glass J.I."/>
            <person name="Rusch D."/>
            <person name="Podicherti R."/>
            <person name="Tsui H.-C.T."/>
            <person name="Winkler M.E."/>
        </authorList>
    </citation>
    <scope>NUCLEOTIDE SEQUENCE</scope>
</reference>
<gene>
    <name evidence="1" type="ORF">METZ01_LOCUS327400</name>
</gene>
<sequence>MVPGAPAVADQAPQFNSRIVVRLAVSPGQAAAEEAALSEAEPLGA</sequence>
<name>A0A382PMS8_9ZZZZ</name>
<accession>A0A382PMS8</accession>
<dbReference type="EMBL" id="UINC01108443">
    <property type="protein sequence ID" value="SVC74546.1"/>
    <property type="molecule type" value="Genomic_DNA"/>
</dbReference>
<protein>
    <submittedName>
        <fullName evidence="1">Uncharacterized protein</fullName>
    </submittedName>
</protein>
<organism evidence="1">
    <name type="scientific">marine metagenome</name>
    <dbReference type="NCBI Taxonomy" id="408172"/>
    <lineage>
        <taxon>unclassified sequences</taxon>
        <taxon>metagenomes</taxon>
        <taxon>ecological metagenomes</taxon>
    </lineage>
</organism>
<proteinExistence type="predicted"/>